<dbReference type="InterPro" id="IPR036805">
    <property type="entry name" value="Tscrpt_elong_fac_GreA/B_N_sf"/>
</dbReference>
<evidence type="ECO:0000256" key="1">
    <source>
        <dbReference type="SAM" id="Coils"/>
    </source>
</evidence>
<dbReference type="GO" id="GO:0003677">
    <property type="term" value="F:DNA binding"/>
    <property type="evidence" value="ECO:0007669"/>
    <property type="project" value="InterPro"/>
</dbReference>
<proteinExistence type="predicted"/>
<dbReference type="InterPro" id="IPR023459">
    <property type="entry name" value="Tscrpt_elong_fac_GreA/B_fam"/>
</dbReference>
<keyword evidence="3" id="KW-0648">Protein biosynthesis</keyword>
<protein>
    <submittedName>
        <fullName evidence="3">Transcription elongation factor GreA</fullName>
    </submittedName>
</protein>
<name>A0A645E698_9ZZZZ</name>
<dbReference type="InterPro" id="IPR022691">
    <property type="entry name" value="Tscrpt_elong_fac_GreA/B_N"/>
</dbReference>
<keyword evidence="3" id="KW-0251">Elongation factor</keyword>
<dbReference type="EMBL" id="VSSQ01043354">
    <property type="protein sequence ID" value="MPM97025.1"/>
    <property type="molecule type" value="Genomic_DNA"/>
</dbReference>
<feature type="coiled-coil region" evidence="1">
    <location>
        <begin position="260"/>
        <end position="287"/>
    </location>
</feature>
<reference evidence="3" key="1">
    <citation type="submission" date="2019-08" db="EMBL/GenBank/DDBJ databases">
        <authorList>
            <person name="Kucharzyk K."/>
            <person name="Murdoch R.W."/>
            <person name="Higgins S."/>
            <person name="Loffler F."/>
        </authorList>
    </citation>
    <scope>NUCLEOTIDE SEQUENCE</scope>
</reference>
<gene>
    <name evidence="3" type="primary">greA_53</name>
    <name evidence="3" type="ORF">SDC9_144196</name>
</gene>
<dbReference type="SUPFAM" id="SSF46557">
    <property type="entry name" value="GreA transcript cleavage protein, N-terminal domain"/>
    <property type="match status" value="1"/>
</dbReference>
<evidence type="ECO:0000313" key="3">
    <source>
        <dbReference type="EMBL" id="MPM97025.1"/>
    </source>
</evidence>
<dbReference type="GO" id="GO:0070063">
    <property type="term" value="F:RNA polymerase binding"/>
    <property type="evidence" value="ECO:0007669"/>
    <property type="project" value="InterPro"/>
</dbReference>
<accession>A0A645E698</accession>
<keyword evidence="1" id="KW-0175">Coiled coil</keyword>
<dbReference type="GO" id="GO:0003746">
    <property type="term" value="F:translation elongation factor activity"/>
    <property type="evidence" value="ECO:0007669"/>
    <property type="project" value="UniProtKB-KW"/>
</dbReference>
<dbReference type="PANTHER" id="PTHR30437">
    <property type="entry name" value="TRANSCRIPTION ELONGATION FACTOR GREA"/>
    <property type="match status" value="1"/>
</dbReference>
<dbReference type="PANTHER" id="PTHR30437:SF4">
    <property type="entry name" value="TRANSCRIPTION ELONGATION FACTOR GREA"/>
    <property type="match status" value="1"/>
</dbReference>
<dbReference type="AlphaFoldDB" id="A0A645E698"/>
<sequence length="315" mass="34965">MLTPLKGRAPFWPLDPNAAKLEDIEVWGDLAVKLSSRLCTVTLAVFEADYVARLAVRMPLKSLNVCAEQLPPALIDEVFAQPPLMTADIILWVWKNRKAHPALAHLLKLEHVVTALNLGRLPKAWGAGQRELHSQLLDKEDFQKYMVQAASDDVPTLVGALAGASTFTTGERQSLLVKLSRHSDKIREHLEAGAGSRILSAGGQGATATPVAAEPIYTSLASHRRLIQELHDIINIHQPENREALKTARAHGDFRENAEFDAAKERRNFLTRRRNELERDLARVNALDFRTIKPARFIDFGTTVELEISNGGTET</sequence>
<dbReference type="Gene3D" id="1.10.287.180">
    <property type="entry name" value="Transcription elongation factor, GreA/GreB, N-terminal domain"/>
    <property type="match status" value="1"/>
</dbReference>
<feature type="domain" description="Transcription elongation factor GreA/GreB N-terminal" evidence="2">
    <location>
        <begin position="217"/>
        <end position="284"/>
    </location>
</feature>
<evidence type="ECO:0000259" key="2">
    <source>
        <dbReference type="Pfam" id="PF03449"/>
    </source>
</evidence>
<comment type="caution">
    <text evidence="3">The sequence shown here is derived from an EMBL/GenBank/DDBJ whole genome shotgun (WGS) entry which is preliminary data.</text>
</comment>
<dbReference type="GO" id="GO:0032784">
    <property type="term" value="P:regulation of DNA-templated transcription elongation"/>
    <property type="evidence" value="ECO:0007669"/>
    <property type="project" value="InterPro"/>
</dbReference>
<dbReference type="Pfam" id="PF03449">
    <property type="entry name" value="GreA_GreB_N"/>
    <property type="match status" value="1"/>
</dbReference>
<dbReference type="GO" id="GO:0006354">
    <property type="term" value="P:DNA-templated transcription elongation"/>
    <property type="evidence" value="ECO:0007669"/>
    <property type="project" value="TreeGrafter"/>
</dbReference>
<organism evidence="3">
    <name type="scientific">bioreactor metagenome</name>
    <dbReference type="NCBI Taxonomy" id="1076179"/>
    <lineage>
        <taxon>unclassified sequences</taxon>
        <taxon>metagenomes</taxon>
        <taxon>ecological metagenomes</taxon>
    </lineage>
</organism>